<dbReference type="InterPro" id="IPR020058">
    <property type="entry name" value="Glu/Gln-tRNA-synth_Ib_cat-dom"/>
</dbReference>
<dbReference type="InterPro" id="IPR004527">
    <property type="entry name" value="Glu-tRNA-ligase_bac/mito"/>
</dbReference>
<proteinExistence type="inferred from homology"/>
<comment type="catalytic activity">
    <reaction evidence="10">
        <text>tRNA(Glu) + L-glutamate + ATP = L-glutamyl-tRNA(Glu) + AMP + diphosphate</text>
        <dbReference type="Rhea" id="RHEA:23540"/>
        <dbReference type="Rhea" id="RHEA-COMP:9663"/>
        <dbReference type="Rhea" id="RHEA-COMP:9680"/>
        <dbReference type="ChEBI" id="CHEBI:29985"/>
        <dbReference type="ChEBI" id="CHEBI:30616"/>
        <dbReference type="ChEBI" id="CHEBI:33019"/>
        <dbReference type="ChEBI" id="CHEBI:78442"/>
        <dbReference type="ChEBI" id="CHEBI:78520"/>
        <dbReference type="ChEBI" id="CHEBI:456215"/>
        <dbReference type="EC" id="6.1.1.17"/>
    </reaction>
</comment>
<comment type="function">
    <text evidence="10">Catalyzes the attachment of glutamate to tRNA(Glu) in a two-step reaction: glutamate is first activated by ATP to form Glu-AMP and then transferred to the acceptor end of tRNA(Glu).</text>
</comment>
<keyword evidence="9 10" id="KW-0030">Aminoacyl-tRNA synthetase</keyword>
<dbReference type="InterPro" id="IPR045462">
    <property type="entry name" value="aa-tRNA-synth_I_cd-bd"/>
</dbReference>
<evidence type="ECO:0000259" key="11">
    <source>
        <dbReference type="Pfam" id="PF00749"/>
    </source>
</evidence>
<dbReference type="NCBIfam" id="TIGR00464">
    <property type="entry name" value="gltX_bact"/>
    <property type="match status" value="1"/>
</dbReference>
<reference evidence="13 14" key="1">
    <citation type="journal article" date="2020" name="Nat. Microbiol.">
        <title>Lysogenic host-virus interactions in SAR11 marine bacteria.</title>
        <authorList>
            <person name="Morris R.M."/>
            <person name="Cain K.R."/>
            <person name="Hvorecny K.L."/>
            <person name="Kollman J.M."/>
        </authorList>
    </citation>
    <scope>NUCLEOTIDE SEQUENCE [LARGE SCALE GENOMIC DNA]</scope>
    <source>
        <strain evidence="13 14">NP1</strain>
    </source>
</reference>
<dbReference type="RefSeq" id="WP_168606333.1">
    <property type="nucleotide sequence ID" value="NZ_CP038852.1"/>
</dbReference>
<evidence type="ECO:0000256" key="8">
    <source>
        <dbReference type="ARBA" id="ARBA00022917"/>
    </source>
</evidence>
<evidence type="ECO:0000256" key="4">
    <source>
        <dbReference type="ARBA" id="ARBA00022490"/>
    </source>
</evidence>
<dbReference type="EMBL" id="CP038852">
    <property type="protein sequence ID" value="QIZ20441.1"/>
    <property type="molecule type" value="Genomic_DNA"/>
</dbReference>
<dbReference type="FunFam" id="3.40.50.620:FF:000007">
    <property type="entry name" value="Glutamate--tRNA ligase"/>
    <property type="match status" value="1"/>
</dbReference>
<dbReference type="InterPro" id="IPR001412">
    <property type="entry name" value="aa-tRNA-synth_I_CS"/>
</dbReference>
<evidence type="ECO:0000256" key="7">
    <source>
        <dbReference type="ARBA" id="ARBA00022840"/>
    </source>
</evidence>
<dbReference type="GO" id="GO:0000049">
    <property type="term" value="F:tRNA binding"/>
    <property type="evidence" value="ECO:0007669"/>
    <property type="project" value="InterPro"/>
</dbReference>
<dbReference type="SUPFAM" id="SSF52374">
    <property type="entry name" value="Nucleotidylyl transferase"/>
    <property type="match status" value="1"/>
</dbReference>
<dbReference type="Gene3D" id="3.40.50.620">
    <property type="entry name" value="HUPs"/>
    <property type="match status" value="1"/>
</dbReference>
<evidence type="ECO:0000313" key="13">
    <source>
        <dbReference type="EMBL" id="QIZ20441.1"/>
    </source>
</evidence>
<name>A0A6H1Q0X5_9PROT</name>
<feature type="domain" description="Aminoacyl-tRNA synthetase class I anticodon-binding" evidence="12">
    <location>
        <begin position="325"/>
        <end position="462"/>
    </location>
</feature>
<evidence type="ECO:0000313" key="14">
    <source>
        <dbReference type="Proteomes" id="UP000501094"/>
    </source>
</evidence>
<feature type="short sequence motif" description="'KMSKS' region" evidence="10">
    <location>
        <begin position="239"/>
        <end position="243"/>
    </location>
</feature>
<dbReference type="GO" id="GO:0006424">
    <property type="term" value="P:glutamyl-tRNA aminoacylation"/>
    <property type="evidence" value="ECO:0007669"/>
    <property type="project" value="UniProtKB-UniRule"/>
</dbReference>
<protein>
    <recommendedName>
        <fullName evidence="10">Glutamate--tRNA ligase</fullName>
        <ecNumber evidence="10">6.1.1.17</ecNumber>
    </recommendedName>
    <alternativeName>
        <fullName evidence="10">Glutamyl-tRNA synthetase</fullName>
        <shortName evidence="10">GluRS</shortName>
    </alternativeName>
</protein>
<accession>A0A6H1Q0X5</accession>
<dbReference type="Proteomes" id="UP000501094">
    <property type="component" value="Chromosome"/>
</dbReference>
<dbReference type="EC" id="6.1.1.17" evidence="10"/>
<gene>
    <name evidence="10" type="primary">gltX</name>
    <name evidence="13" type="ORF">E5R92_01390</name>
</gene>
<dbReference type="InterPro" id="IPR008925">
    <property type="entry name" value="aa_tRNA-synth_I_cd-bd_sf"/>
</dbReference>
<comment type="similarity">
    <text evidence="2 10">Belongs to the class-I aminoacyl-tRNA synthetase family. Glutamate--tRNA ligase type 1 subfamily.</text>
</comment>
<dbReference type="HAMAP" id="MF_00022">
    <property type="entry name" value="Glu_tRNA_synth_type1"/>
    <property type="match status" value="1"/>
</dbReference>
<dbReference type="PANTHER" id="PTHR43311">
    <property type="entry name" value="GLUTAMATE--TRNA LIGASE"/>
    <property type="match status" value="1"/>
</dbReference>
<keyword evidence="8 10" id="KW-0648">Protein biosynthesis</keyword>
<keyword evidence="6 10" id="KW-0547">Nucleotide-binding</keyword>
<keyword evidence="7 10" id="KW-0067">ATP-binding</keyword>
<comment type="caution">
    <text evidence="10">Lacks conserved residue(s) required for the propagation of feature annotation.</text>
</comment>
<dbReference type="InterPro" id="IPR020751">
    <property type="entry name" value="aa-tRNA-synth_I_codon-bd_sub2"/>
</dbReference>
<dbReference type="Pfam" id="PF19269">
    <property type="entry name" value="Anticodon_2"/>
    <property type="match status" value="1"/>
</dbReference>
<dbReference type="PRINTS" id="PR00987">
    <property type="entry name" value="TRNASYNTHGLU"/>
</dbReference>
<keyword evidence="5 10" id="KW-0436">Ligase</keyword>
<evidence type="ECO:0000256" key="3">
    <source>
        <dbReference type="ARBA" id="ARBA00011245"/>
    </source>
</evidence>
<dbReference type="AlphaFoldDB" id="A0A6H1Q0X5"/>
<feature type="short sequence motif" description="'HIGH' region" evidence="10">
    <location>
        <begin position="10"/>
        <end position="20"/>
    </location>
</feature>
<dbReference type="GO" id="GO:0004818">
    <property type="term" value="F:glutamate-tRNA ligase activity"/>
    <property type="evidence" value="ECO:0007669"/>
    <property type="project" value="UniProtKB-UniRule"/>
</dbReference>
<dbReference type="PANTHER" id="PTHR43311:SF2">
    <property type="entry name" value="GLUTAMATE--TRNA LIGASE, MITOCHONDRIAL-RELATED"/>
    <property type="match status" value="1"/>
</dbReference>
<dbReference type="SUPFAM" id="SSF48163">
    <property type="entry name" value="An anticodon-binding domain of class I aminoacyl-tRNA synthetases"/>
    <property type="match status" value="1"/>
</dbReference>
<organism evidence="13 14">
    <name type="scientific">Candidatus Pelagibacter giovannonii</name>
    <dbReference type="NCBI Taxonomy" id="2563896"/>
    <lineage>
        <taxon>Bacteria</taxon>
        <taxon>Pseudomonadati</taxon>
        <taxon>Pseudomonadota</taxon>
        <taxon>Alphaproteobacteria</taxon>
        <taxon>Candidatus Pelagibacterales</taxon>
        <taxon>Candidatus Pelagibacteraceae</taxon>
        <taxon>Candidatus Pelagibacter</taxon>
    </lineage>
</organism>
<evidence type="ECO:0000256" key="6">
    <source>
        <dbReference type="ARBA" id="ARBA00022741"/>
    </source>
</evidence>
<dbReference type="Gene3D" id="1.10.10.350">
    <property type="match status" value="1"/>
</dbReference>
<feature type="domain" description="Glutamyl/glutaminyl-tRNA synthetase class Ib catalytic" evidence="11">
    <location>
        <begin position="3"/>
        <end position="304"/>
    </location>
</feature>
<evidence type="ECO:0000259" key="12">
    <source>
        <dbReference type="Pfam" id="PF19269"/>
    </source>
</evidence>
<evidence type="ECO:0000256" key="5">
    <source>
        <dbReference type="ARBA" id="ARBA00022598"/>
    </source>
</evidence>
<evidence type="ECO:0000256" key="2">
    <source>
        <dbReference type="ARBA" id="ARBA00007894"/>
    </source>
</evidence>
<dbReference type="GO" id="GO:0005829">
    <property type="term" value="C:cytosol"/>
    <property type="evidence" value="ECO:0007669"/>
    <property type="project" value="TreeGrafter"/>
</dbReference>
<dbReference type="InterPro" id="IPR049940">
    <property type="entry name" value="GluQ/Sye"/>
</dbReference>
<evidence type="ECO:0000256" key="10">
    <source>
        <dbReference type="HAMAP-Rule" id="MF_00022"/>
    </source>
</evidence>
<dbReference type="PROSITE" id="PS00178">
    <property type="entry name" value="AA_TRNA_LIGASE_I"/>
    <property type="match status" value="1"/>
</dbReference>
<keyword evidence="14" id="KW-1185">Reference proteome</keyword>
<keyword evidence="4 10" id="KW-0963">Cytoplasm</keyword>
<dbReference type="KEGG" id="peg:E5R92_01390"/>
<dbReference type="Pfam" id="PF00749">
    <property type="entry name" value="tRNA-synt_1c"/>
    <property type="match status" value="1"/>
</dbReference>
<feature type="binding site" evidence="10">
    <location>
        <position position="242"/>
    </location>
    <ligand>
        <name>ATP</name>
        <dbReference type="ChEBI" id="CHEBI:30616"/>
    </ligand>
</feature>
<comment type="subcellular location">
    <subcellularLocation>
        <location evidence="1 10">Cytoplasm</location>
    </subcellularLocation>
</comment>
<evidence type="ECO:0000256" key="9">
    <source>
        <dbReference type="ARBA" id="ARBA00023146"/>
    </source>
</evidence>
<comment type="subunit">
    <text evidence="3 10">Monomer.</text>
</comment>
<sequence>MSKVATRFAPSPTGALHIGGIRTALFNWLYSKNQKGTFHLRIEDTDKERSKDEHKIQIIKSLKWIGIEHDGDEYIQSTKISDHINVANELIKNGHAYKCYCSNEEIEEQKKRARQKKLPYVYNRKWRDLPESDAPKDIKPVIRFKSKIEGTSVLKDLVQGDVEIENITIEDFIILRNDGTPTYNLSATVDDHQMNMTHIIRGDDHKINTFKQMQIYLAMKWQVPLFAHIPLIHTIEGKKLSKRDNASTLDDYSKIGIMPDALRNYLLRLGWSYQDKEIFTLEESIKCFNLEGIGKSPSKLDMSRILSMNEHYIKTIDEKELYDHLVRYCEIYKEKIKPEKETKIKPSLTFLKNKAKTLEDIFNNAKYIIFDEVKFEDKDLELIDDKAKNIIKEFKEKIISIKSVSKETLEPVVNNLIKKYETNFKGVGQPLRVALTGSKFGPGLYDIIISLGKEEVEKRLGNKIVI</sequence>
<dbReference type="InterPro" id="IPR014729">
    <property type="entry name" value="Rossmann-like_a/b/a_fold"/>
</dbReference>
<evidence type="ECO:0000256" key="1">
    <source>
        <dbReference type="ARBA" id="ARBA00004496"/>
    </source>
</evidence>
<dbReference type="GO" id="GO:0005524">
    <property type="term" value="F:ATP binding"/>
    <property type="evidence" value="ECO:0007669"/>
    <property type="project" value="UniProtKB-UniRule"/>
</dbReference>
<dbReference type="InterPro" id="IPR000924">
    <property type="entry name" value="Glu/Gln-tRNA-synth"/>
</dbReference>